<accession>A0A0E3KQM7</accession>
<evidence type="ECO:0008006" key="3">
    <source>
        <dbReference type="Google" id="ProtNLM"/>
    </source>
</evidence>
<organism evidence="1 2">
    <name type="scientific">Methanosarcina thermophila CHTI-55</name>
    <dbReference type="NCBI Taxonomy" id="1434121"/>
    <lineage>
        <taxon>Archaea</taxon>
        <taxon>Methanobacteriati</taxon>
        <taxon>Methanobacteriota</taxon>
        <taxon>Stenosarchaea group</taxon>
        <taxon>Methanomicrobia</taxon>
        <taxon>Methanosarcinales</taxon>
        <taxon>Methanosarcinaceae</taxon>
        <taxon>Methanosarcina</taxon>
    </lineage>
</organism>
<dbReference type="SUPFAM" id="SSF69025">
    <property type="entry name" value="Hypothetical protein MTH865"/>
    <property type="match status" value="1"/>
</dbReference>
<dbReference type="RefSeq" id="WP_048166484.1">
    <property type="nucleotide sequence ID" value="NZ_CP009502.1"/>
</dbReference>
<dbReference type="AlphaFoldDB" id="A0A0E3KQM7"/>
<dbReference type="HOGENOM" id="CLU_193458_0_0_2"/>
<dbReference type="KEGG" id="mthe:MSTHC_0182"/>
<sequence>MTVRDEIHRQIVAGLKDAKFPINTPEELLAAFPAGADTTCKAGDLEVTAGEAGKLLTAEDFPFKNAKEVADTIVDRAGI</sequence>
<dbReference type="Pfam" id="PF07747">
    <property type="entry name" value="MTH865"/>
    <property type="match status" value="1"/>
</dbReference>
<dbReference type="Gene3D" id="1.10.238.80">
    <property type="entry name" value="MTH865-like"/>
    <property type="match status" value="1"/>
</dbReference>
<name>A0A0E3KQM7_METTE</name>
<evidence type="ECO:0000313" key="1">
    <source>
        <dbReference type="EMBL" id="AKB14500.1"/>
    </source>
</evidence>
<proteinExistence type="predicted"/>
<dbReference type="Proteomes" id="UP000056925">
    <property type="component" value="Chromosome"/>
</dbReference>
<dbReference type="EMBL" id="CP009502">
    <property type="protein sequence ID" value="AKB14500.1"/>
    <property type="molecule type" value="Genomic_DNA"/>
</dbReference>
<dbReference type="InterPro" id="IPR036825">
    <property type="entry name" value="MTH865-like_sf"/>
</dbReference>
<evidence type="ECO:0000313" key="2">
    <source>
        <dbReference type="Proteomes" id="UP000056925"/>
    </source>
</evidence>
<dbReference type="InterPro" id="IPR024093">
    <property type="entry name" value="Uncharacterised_MTH865"/>
</dbReference>
<reference evidence="1 2" key="1">
    <citation type="submission" date="2014-07" db="EMBL/GenBank/DDBJ databases">
        <title>Methanogenic archaea and the global carbon cycle.</title>
        <authorList>
            <person name="Henriksen J.R."/>
            <person name="Luke J."/>
            <person name="Reinhart S."/>
            <person name="Benedict M.N."/>
            <person name="Youngblut N.D."/>
            <person name="Metcalf M.E."/>
            <person name="Whitaker R.J."/>
            <person name="Metcalf W.W."/>
        </authorList>
    </citation>
    <scope>NUCLEOTIDE SEQUENCE [LARGE SCALE GENOMIC DNA]</scope>
    <source>
        <strain evidence="1 2">CHTI-55</strain>
    </source>
</reference>
<dbReference type="GeneID" id="41601445"/>
<dbReference type="PATRIC" id="fig|1434121.4.peg.232"/>
<protein>
    <recommendedName>
        <fullName evidence="3">MTH865-like family protein</fullName>
    </recommendedName>
</protein>
<gene>
    <name evidence="1" type="ORF">MSTHC_0182</name>
</gene>